<dbReference type="Gene3D" id="2.30.30.40">
    <property type="entry name" value="SH3 Domains"/>
    <property type="match status" value="1"/>
</dbReference>
<dbReference type="InterPro" id="IPR004148">
    <property type="entry name" value="BAR_dom"/>
</dbReference>
<dbReference type="PANTHER" id="PTHR46514">
    <property type="entry name" value="AMPHIPHYSIN"/>
    <property type="match status" value="1"/>
</dbReference>
<dbReference type="InterPro" id="IPR048886">
    <property type="entry name" value="Bin2_C"/>
</dbReference>
<dbReference type="Proteomes" id="UP000694871">
    <property type="component" value="Unplaced"/>
</dbReference>
<dbReference type="Pfam" id="PF03114">
    <property type="entry name" value="BAR"/>
    <property type="match status" value="1"/>
</dbReference>
<feature type="compositionally biased region" description="Polar residues" evidence="6">
    <location>
        <begin position="400"/>
        <end position="410"/>
    </location>
</feature>
<dbReference type="GeneID" id="107122102"/>
<dbReference type="SMART" id="SM00721">
    <property type="entry name" value="BAR"/>
    <property type="match status" value="1"/>
</dbReference>
<proteinExistence type="predicted"/>
<keyword evidence="2 4" id="KW-0728">SH3 domain</keyword>
<dbReference type="InterPro" id="IPR027267">
    <property type="entry name" value="AH/BAR_dom_sf"/>
</dbReference>
<feature type="domain" description="SH3" evidence="7">
    <location>
        <begin position="561"/>
        <end position="632"/>
    </location>
</feature>
<feature type="region of interest" description="Disordered" evidence="6">
    <location>
        <begin position="388"/>
        <end position="532"/>
    </location>
</feature>
<dbReference type="SUPFAM" id="SSF50044">
    <property type="entry name" value="SH3-domain"/>
    <property type="match status" value="1"/>
</dbReference>
<comment type="subcellular location">
    <subcellularLocation>
        <location evidence="1">Cytoplasm</location>
    </subcellularLocation>
</comment>
<dbReference type="InterPro" id="IPR036028">
    <property type="entry name" value="SH3-like_dom_sf"/>
</dbReference>
<feature type="coiled-coil region" evidence="5">
    <location>
        <begin position="117"/>
        <end position="189"/>
    </location>
</feature>
<dbReference type="SMART" id="SM00326">
    <property type="entry name" value="SH3"/>
    <property type="match status" value="1"/>
</dbReference>
<evidence type="ECO:0000256" key="4">
    <source>
        <dbReference type="PROSITE-ProRule" id="PRU00192"/>
    </source>
</evidence>
<feature type="compositionally biased region" description="Polar residues" evidence="6">
    <location>
        <begin position="269"/>
        <end position="282"/>
    </location>
</feature>
<feature type="compositionally biased region" description="Polar residues" evidence="6">
    <location>
        <begin position="471"/>
        <end position="493"/>
    </location>
</feature>
<dbReference type="Pfam" id="PF21532">
    <property type="entry name" value="Bin2_C"/>
    <property type="match status" value="1"/>
</dbReference>
<sequence>MAEGKTGSAGLFAKRVQKQFSRAQEKVLQKLGKTVETKDEQFEQSSYNFHQQQAEGQKLYKDLKSFLNAVKVMHESSKKVAETLQEIYNAEWDGFEDLKAIAQSNDLLWEDYEQKLADQAVRTMENYLTQFNEIKERIAKRGRKLVDYDSSRHHLEALQNAKKKDEAKIAKAEEEFYKAQAVFEEINKELREDLPVLYNSRIACYVTIFQNISNLRDIFYKEMSKLNHDLYDVMSKLEKQHSNKVFIIKGVSSNRSSLVISSPVSPTSASFMSPGSSISEAPTSPPATFSDHGSESLSTTEGASISSGASETEEENPASSAAVLQNEAPDVAEADSSVATEPKDDNQAEVLEKPISLSEDTPQEVEAFANNMAAGILSEALLEAASKGQIVHRDPEDTTRPLSIDNSETSDLCEKEGSSLPCLSSKVTAPPKQEAEPSEDTQNNAQTEESNHQENESPPSDTSESPEKSLQDSGSSTQAEAVQDVPSNTNSGLTGAIDKMPPHQTETEEGSCQQCGNTEDDVSSDGSIEEIDVSPKVTNTQIASTFFSKDERENDSKLPLDFLFKAQAIQAHTSDDENHLQFERGEVILVLPDAQAQERGFLMGIKENDWKENQNISQKGIFPLDLIKSINLE</sequence>
<gene>
    <name evidence="10" type="primary">BIN2</name>
</gene>
<evidence type="ECO:0000313" key="9">
    <source>
        <dbReference type="Proteomes" id="UP000694871"/>
    </source>
</evidence>
<dbReference type="Gene3D" id="1.20.1270.60">
    <property type="entry name" value="Arfaptin homology (AH) domain/BAR domain"/>
    <property type="match status" value="1"/>
</dbReference>
<evidence type="ECO:0000259" key="8">
    <source>
        <dbReference type="PROSITE" id="PS51021"/>
    </source>
</evidence>
<dbReference type="InterPro" id="IPR001452">
    <property type="entry name" value="SH3_domain"/>
</dbReference>
<evidence type="ECO:0000256" key="2">
    <source>
        <dbReference type="ARBA" id="ARBA00022443"/>
    </source>
</evidence>
<evidence type="ECO:0000313" key="10">
    <source>
        <dbReference type="RefSeq" id="XP_015280619.1"/>
    </source>
</evidence>
<evidence type="ECO:0000256" key="5">
    <source>
        <dbReference type="SAM" id="Coils"/>
    </source>
</evidence>
<dbReference type="PROSITE" id="PS51021">
    <property type="entry name" value="BAR"/>
    <property type="match status" value="1"/>
</dbReference>
<evidence type="ECO:0000256" key="6">
    <source>
        <dbReference type="SAM" id="MobiDB-lite"/>
    </source>
</evidence>
<dbReference type="SUPFAM" id="SSF103657">
    <property type="entry name" value="BAR/IMD domain-like"/>
    <property type="match status" value="1"/>
</dbReference>
<dbReference type="InterPro" id="IPR003005">
    <property type="entry name" value="Amphiphysin"/>
</dbReference>
<feature type="domain" description="BAR" evidence="8">
    <location>
        <begin position="27"/>
        <end position="243"/>
    </location>
</feature>
<protein>
    <submittedName>
        <fullName evidence="10">Bridging integrator 2</fullName>
    </submittedName>
</protein>
<reference evidence="10" key="1">
    <citation type="submission" date="2025-08" db="UniProtKB">
        <authorList>
            <consortium name="RefSeq"/>
        </authorList>
    </citation>
    <scope>IDENTIFICATION</scope>
</reference>
<dbReference type="PRINTS" id="PR01251">
    <property type="entry name" value="AMPHIPHYSIN"/>
</dbReference>
<keyword evidence="9" id="KW-1185">Reference proteome</keyword>
<feature type="compositionally biased region" description="Acidic residues" evidence="6">
    <location>
        <begin position="518"/>
        <end position="532"/>
    </location>
</feature>
<name>A0ABM1L3T2_GEKJA</name>
<evidence type="ECO:0000256" key="1">
    <source>
        <dbReference type="ARBA" id="ARBA00004496"/>
    </source>
</evidence>
<feature type="region of interest" description="Disordered" evidence="6">
    <location>
        <begin position="265"/>
        <end position="322"/>
    </location>
</feature>
<dbReference type="RefSeq" id="XP_015280619.1">
    <property type="nucleotide sequence ID" value="XM_015425133.1"/>
</dbReference>
<keyword evidence="5" id="KW-0175">Coiled coil</keyword>
<accession>A0ABM1L3T2</accession>
<dbReference type="PANTHER" id="PTHR46514:SF1">
    <property type="entry name" value="BRIDGING INTEGRATOR 2"/>
    <property type="match status" value="1"/>
</dbReference>
<dbReference type="PROSITE" id="PS50002">
    <property type="entry name" value="SH3"/>
    <property type="match status" value="1"/>
</dbReference>
<evidence type="ECO:0000259" key="7">
    <source>
        <dbReference type="PROSITE" id="PS50002"/>
    </source>
</evidence>
<evidence type="ECO:0000256" key="3">
    <source>
        <dbReference type="ARBA" id="ARBA00022490"/>
    </source>
</evidence>
<keyword evidence="3" id="KW-0963">Cytoplasm</keyword>
<organism evidence="9 10">
    <name type="scientific">Gekko japonicus</name>
    <name type="common">Schlegel's Japanese gecko</name>
    <dbReference type="NCBI Taxonomy" id="146911"/>
    <lineage>
        <taxon>Eukaryota</taxon>
        <taxon>Metazoa</taxon>
        <taxon>Chordata</taxon>
        <taxon>Craniata</taxon>
        <taxon>Vertebrata</taxon>
        <taxon>Euteleostomi</taxon>
        <taxon>Lepidosauria</taxon>
        <taxon>Squamata</taxon>
        <taxon>Bifurcata</taxon>
        <taxon>Gekkota</taxon>
        <taxon>Gekkonidae</taxon>
        <taxon>Gekkoninae</taxon>
        <taxon>Gekko</taxon>
    </lineage>
</organism>
<feature type="compositionally biased region" description="Polar residues" evidence="6">
    <location>
        <begin position="295"/>
        <end position="310"/>
    </location>
</feature>